<dbReference type="GO" id="GO:0008234">
    <property type="term" value="F:cysteine-type peptidase activity"/>
    <property type="evidence" value="ECO:0007669"/>
    <property type="project" value="UniProtKB-KW"/>
</dbReference>
<dbReference type="Pfam" id="PF00005">
    <property type="entry name" value="ABC_tran"/>
    <property type="match status" value="1"/>
</dbReference>
<evidence type="ECO:0000256" key="11">
    <source>
        <dbReference type="ARBA" id="ARBA00043264"/>
    </source>
</evidence>
<keyword evidence="4 12" id="KW-0812">Transmembrane</keyword>
<evidence type="ECO:0000256" key="3">
    <source>
        <dbReference type="ARBA" id="ARBA00022475"/>
    </source>
</evidence>
<dbReference type="GO" id="GO:0034040">
    <property type="term" value="F:ATPase-coupled lipid transmembrane transporter activity"/>
    <property type="evidence" value="ECO:0007669"/>
    <property type="project" value="TreeGrafter"/>
</dbReference>
<evidence type="ECO:0000259" key="15">
    <source>
        <dbReference type="PROSITE" id="PS50990"/>
    </source>
</evidence>
<keyword evidence="6" id="KW-0788">Thiol protease</keyword>
<feature type="transmembrane region" description="Helical" evidence="12">
    <location>
        <begin position="300"/>
        <end position="320"/>
    </location>
</feature>
<dbReference type="Proteomes" id="UP000010797">
    <property type="component" value="Chromosome"/>
</dbReference>
<evidence type="ECO:0000256" key="8">
    <source>
        <dbReference type="ARBA" id="ARBA00022927"/>
    </source>
</evidence>
<keyword evidence="6" id="KW-0645">Protease</keyword>
<evidence type="ECO:0000256" key="6">
    <source>
        <dbReference type="ARBA" id="ARBA00022807"/>
    </source>
</evidence>
<keyword evidence="7 16" id="KW-0067">ATP-binding</keyword>
<dbReference type="PROSITE" id="PS50929">
    <property type="entry name" value="ABC_TM1F"/>
    <property type="match status" value="1"/>
</dbReference>
<dbReference type="GO" id="GO:0015031">
    <property type="term" value="P:protein transport"/>
    <property type="evidence" value="ECO:0007669"/>
    <property type="project" value="UniProtKB-KW"/>
</dbReference>
<evidence type="ECO:0000256" key="1">
    <source>
        <dbReference type="ARBA" id="ARBA00004651"/>
    </source>
</evidence>
<protein>
    <submittedName>
        <fullName evidence="16">NHLM bacteriocin system ABC transporter, peptidase/ATP-binding protein</fullName>
    </submittedName>
</protein>
<dbReference type="GO" id="GO:0140359">
    <property type="term" value="F:ABC-type transporter activity"/>
    <property type="evidence" value="ECO:0007669"/>
    <property type="project" value="InterPro"/>
</dbReference>
<dbReference type="Gene3D" id="1.20.1560.10">
    <property type="entry name" value="ABC transporter type 1, transmembrane domain"/>
    <property type="match status" value="1"/>
</dbReference>
<dbReference type="STRING" id="871963.Desdi_2613"/>
<feature type="transmembrane region" description="Helical" evidence="12">
    <location>
        <begin position="199"/>
        <end position="217"/>
    </location>
</feature>
<dbReference type="InterPro" id="IPR036640">
    <property type="entry name" value="ABC1_TM_sf"/>
</dbReference>
<dbReference type="PROSITE" id="PS00211">
    <property type="entry name" value="ABC_TRANSPORTER_1"/>
    <property type="match status" value="1"/>
</dbReference>
<dbReference type="InterPro" id="IPR017871">
    <property type="entry name" value="ABC_transporter-like_CS"/>
</dbReference>
<dbReference type="PROSITE" id="PS50990">
    <property type="entry name" value="PEPTIDASE_C39"/>
    <property type="match status" value="1"/>
</dbReference>
<dbReference type="FunFam" id="3.40.50.300:FF:000299">
    <property type="entry name" value="ABC transporter ATP-binding protein/permease"/>
    <property type="match status" value="1"/>
</dbReference>
<reference evidence="17" key="1">
    <citation type="submission" date="2012-02" db="EMBL/GenBank/DDBJ databases">
        <title>Complete sequence of Desulfitobacterium dichloroeliminans LMG P-21439.</title>
        <authorList>
            <person name="Lucas S."/>
            <person name="Han J."/>
            <person name="Lapidus A."/>
            <person name="Cheng J.-F."/>
            <person name="Goodwin L."/>
            <person name="Pitluck S."/>
            <person name="Peters L."/>
            <person name="Ovchinnikova G."/>
            <person name="Teshima H."/>
            <person name="Detter J.C."/>
            <person name="Han C."/>
            <person name="Tapia R."/>
            <person name="Land M."/>
            <person name="Hauser L."/>
            <person name="Kyrpides N."/>
            <person name="Ivanova N."/>
            <person name="Pagani I."/>
            <person name="Kruse T."/>
            <person name="de Vos W.M."/>
            <person name="Boon N."/>
            <person name="Smidt H."/>
            <person name="Woyke T."/>
        </authorList>
    </citation>
    <scope>NUCLEOTIDE SEQUENCE [LARGE SCALE GENOMIC DNA]</scope>
    <source>
        <strain evidence="17">LMG P-21439 / DCA1</strain>
    </source>
</reference>
<dbReference type="SUPFAM" id="SSF52540">
    <property type="entry name" value="P-loop containing nucleoside triphosphate hydrolases"/>
    <property type="match status" value="1"/>
</dbReference>
<gene>
    <name evidence="16" type="ordered locus">Desdi_2613</name>
</gene>
<dbReference type="PROSITE" id="PS50893">
    <property type="entry name" value="ABC_TRANSPORTER_2"/>
    <property type="match status" value="1"/>
</dbReference>
<evidence type="ECO:0000256" key="2">
    <source>
        <dbReference type="ARBA" id="ARBA00022448"/>
    </source>
</evidence>
<dbReference type="RefSeq" id="WP_015263000.1">
    <property type="nucleotide sequence ID" value="NC_019903.1"/>
</dbReference>
<dbReference type="InterPro" id="IPR005074">
    <property type="entry name" value="Peptidase_C39"/>
</dbReference>
<evidence type="ECO:0000256" key="4">
    <source>
        <dbReference type="ARBA" id="ARBA00022692"/>
    </source>
</evidence>
<evidence type="ECO:0000256" key="12">
    <source>
        <dbReference type="SAM" id="Phobius"/>
    </source>
</evidence>
<comment type="subcellular location">
    <subcellularLocation>
        <location evidence="1">Cell membrane</location>
        <topology evidence="1">Multi-pass membrane protein</topology>
    </subcellularLocation>
</comment>
<keyword evidence="3" id="KW-1003">Cell membrane</keyword>
<dbReference type="PANTHER" id="PTHR24221:SF654">
    <property type="entry name" value="ATP-BINDING CASSETTE SUB-FAMILY B MEMBER 6"/>
    <property type="match status" value="1"/>
</dbReference>
<dbReference type="InterPro" id="IPR003439">
    <property type="entry name" value="ABC_transporter-like_ATP-bd"/>
</dbReference>
<feature type="domain" description="ABC transporter" evidence="13">
    <location>
        <begin position="491"/>
        <end position="724"/>
    </location>
</feature>
<dbReference type="InterPro" id="IPR022514">
    <property type="entry name" value="NHPM_micro_ABC1"/>
</dbReference>
<dbReference type="Gene3D" id="3.40.50.300">
    <property type="entry name" value="P-loop containing nucleotide triphosphate hydrolases"/>
    <property type="match status" value="1"/>
</dbReference>
<dbReference type="GO" id="GO:0043213">
    <property type="term" value="P:bacteriocin transport"/>
    <property type="evidence" value="ECO:0007669"/>
    <property type="project" value="UniProtKB-KW"/>
</dbReference>
<keyword evidence="5" id="KW-0547">Nucleotide-binding</keyword>
<evidence type="ECO:0000256" key="10">
    <source>
        <dbReference type="ARBA" id="ARBA00023136"/>
    </source>
</evidence>
<dbReference type="OrthoDB" id="9771903at2"/>
<dbReference type="MEROPS" id="C39.005"/>
<feature type="domain" description="Peptidase C39" evidence="15">
    <location>
        <begin position="14"/>
        <end position="133"/>
    </location>
</feature>
<dbReference type="EMBL" id="CP003344">
    <property type="protein sequence ID" value="AGA70029.1"/>
    <property type="molecule type" value="Genomic_DNA"/>
</dbReference>
<sequence>MVKQKIVKVPTVLQMEAVECGAASLAMILAYYGKYITLEELRIDCGVSRDGSKASNLLKAARGHGLEAKGYRKEPDALRGMPLPLVIHWNFSHFLVLEGFHKGKVYLNDPAAGRRVVSEEEFNQSFTGIVLSFTPTPEFQKDNKKPNISTALKKRLKGSEKALTYIILLGLALVIPGLVIPVFSRVFVDDILLGGLDSWMLPLLLGMGITAMLRGVLTWMQQYYLLRLETKIALATSGQFLWHIFRLPSEFFSQRAAGDITSRIQSNDKVAKLLSGKLATTALNVLMIIFYFALMLSYSWILALVGLAIALINVFYLIAVSARRVDLNRKLLQDEGKLLGSSMAGLQIIETLKATGSEANFFAQWSGYQAKLLNAEQELGVSSQFLSVFPSFLTGINNALVLVIGGFLILDGQMTIGMLVAFQSLMSSFMMPVTGLVGLGAELQEMEGEMNRLDDVLKYPLDREQSVHESHEGEASANAPLSMGHKLSGYVELKNITFGYSILEPPLIEDFSLSLRPGSRVALVGGSGSGKSTIAKIIAGIHNPWSGEILFDGQPRSSFPKEVISNSLAMVDQEICMFHGTVKENITLWDGTLSEFEMIRAAKDACIHDDITARSGGYEQIVEEGGKNYSGGQRQRLEIARALAGNPVILIMDEATSALDPITEKNVDEHIRYRGCTCIIVAHRLSTIRDCDEIIVLEKGKIIERGNHESLYEAAGTYAKLIATG</sequence>
<name>L0F8A2_DESDL</name>
<keyword evidence="6" id="KW-0378">Hydrolase</keyword>
<feature type="transmembrane region" description="Helical" evidence="12">
    <location>
        <begin position="162"/>
        <end position="187"/>
    </location>
</feature>
<feature type="domain" description="ABC transmembrane type-1" evidence="14">
    <location>
        <begin position="166"/>
        <end position="445"/>
    </location>
</feature>
<evidence type="ECO:0000313" key="16">
    <source>
        <dbReference type="EMBL" id="AGA70029.1"/>
    </source>
</evidence>
<dbReference type="GO" id="GO:0005886">
    <property type="term" value="C:plasma membrane"/>
    <property type="evidence" value="ECO:0007669"/>
    <property type="project" value="UniProtKB-SubCell"/>
</dbReference>
<dbReference type="Pfam" id="PF03412">
    <property type="entry name" value="Peptidase_C39"/>
    <property type="match status" value="1"/>
</dbReference>
<evidence type="ECO:0000313" key="17">
    <source>
        <dbReference type="Proteomes" id="UP000010797"/>
    </source>
</evidence>
<keyword evidence="10 12" id="KW-0472">Membrane</keyword>
<dbReference type="NCBIfam" id="TIGR03796">
    <property type="entry name" value="NHLM_micro_ABC1"/>
    <property type="match status" value="1"/>
</dbReference>
<organism evidence="16 17">
    <name type="scientific">Desulfitobacterium dichloroeliminans (strain LMG P-21439 / DCA1)</name>
    <dbReference type="NCBI Taxonomy" id="871963"/>
    <lineage>
        <taxon>Bacteria</taxon>
        <taxon>Bacillati</taxon>
        <taxon>Bacillota</taxon>
        <taxon>Clostridia</taxon>
        <taxon>Eubacteriales</taxon>
        <taxon>Desulfitobacteriaceae</taxon>
        <taxon>Desulfitobacterium</taxon>
    </lineage>
</organism>
<accession>L0F8A2</accession>
<dbReference type="SUPFAM" id="SSF90123">
    <property type="entry name" value="ABC transporter transmembrane region"/>
    <property type="match status" value="1"/>
</dbReference>
<keyword evidence="2" id="KW-0813">Transport</keyword>
<evidence type="ECO:0000256" key="9">
    <source>
        <dbReference type="ARBA" id="ARBA00022989"/>
    </source>
</evidence>
<evidence type="ECO:0000256" key="7">
    <source>
        <dbReference type="ARBA" id="ARBA00022840"/>
    </source>
</evidence>
<dbReference type="Gene3D" id="3.90.70.10">
    <property type="entry name" value="Cysteine proteinases"/>
    <property type="match status" value="1"/>
</dbReference>
<evidence type="ECO:0000259" key="14">
    <source>
        <dbReference type="PROSITE" id="PS50929"/>
    </source>
</evidence>
<dbReference type="GO" id="GO:0016887">
    <property type="term" value="F:ATP hydrolysis activity"/>
    <property type="evidence" value="ECO:0007669"/>
    <property type="project" value="InterPro"/>
</dbReference>
<dbReference type="SMART" id="SM00382">
    <property type="entry name" value="AAA"/>
    <property type="match status" value="1"/>
</dbReference>
<dbReference type="InterPro" id="IPR027417">
    <property type="entry name" value="P-loop_NTPase"/>
</dbReference>
<dbReference type="GO" id="GO:0006508">
    <property type="term" value="P:proteolysis"/>
    <property type="evidence" value="ECO:0007669"/>
    <property type="project" value="InterPro"/>
</dbReference>
<dbReference type="GO" id="GO:0005524">
    <property type="term" value="F:ATP binding"/>
    <property type="evidence" value="ECO:0007669"/>
    <property type="project" value="UniProtKB-KW"/>
</dbReference>
<dbReference type="InterPro" id="IPR011527">
    <property type="entry name" value="ABC1_TM_dom"/>
</dbReference>
<proteinExistence type="predicted"/>
<keyword evidence="8" id="KW-0653">Protein transport</keyword>
<dbReference type="CDD" id="cd18569">
    <property type="entry name" value="ABC_6TM_NHLM_bacteriocin"/>
    <property type="match status" value="1"/>
</dbReference>
<keyword evidence="17" id="KW-1185">Reference proteome</keyword>
<dbReference type="eggNOG" id="COG2274">
    <property type="taxonomic scope" value="Bacteria"/>
</dbReference>
<feature type="transmembrane region" description="Helical" evidence="12">
    <location>
        <begin position="273"/>
        <end position="294"/>
    </location>
</feature>
<evidence type="ECO:0000256" key="5">
    <source>
        <dbReference type="ARBA" id="ARBA00022741"/>
    </source>
</evidence>
<dbReference type="HOGENOM" id="CLU_000604_95_3_9"/>
<dbReference type="Pfam" id="PF00664">
    <property type="entry name" value="ABC_membrane"/>
    <property type="match status" value="1"/>
</dbReference>
<dbReference type="CDD" id="cd02420">
    <property type="entry name" value="Peptidase_C39D"/>
    <property type="match status" value="1"/>
</dbReference>
<keyword evidence="9 12" id="KW-1133">Transmembrane helix</keyword>
<keyword evidence="11" id="KW-0080">Bacteriocin transport</keyword>
<evidence type="ECO:0000259" key="13">
    <source>
        <dbReference type="PROSITE" id="PS50893"/>
    </source>
</evidence>
<dbReference type="KEGG" id="ddl:Desdi_2613"/>
<dbReference type="PANTHER" id="PTHR24221">
    <property type="entry name" value="ATP-BINDING CASSETTE SUB-FAMILY B"/>
    <property type="match status" value="1"/>
</dbReference>
<dbReference type="AlphaFoldDB" id="L0F8A2"/>
<dbReference type="InterPro" id="IPR039421">
    <property type="entry name" value="Type_1_exporter"/>
</dbReference>
<dbReference type="InterPro" id="IPR003593">
    <property type="entry name" value="AAA+_ATPase"/>
</dbReference>